<evidence type="ECO:0000256" key="2">
    <source>
        <dbReference type="SAM" id="MobiDB-lite"/>
    </source>
</evidence>
<evidence type="ECO:0000256" key="3">
    <source>
        <dbReference type="SAM" id="SignalP"/>
    </source>
</evidence>
<reference evidence="4" key="2">
    <citation type="submission" date="2021-08" db="EMBL/GenBank/DDBJ databases">
        <authorList>
            <person name="Gostincar C."/>
            <person name="Sun X."/>
            <person name="Song Z."/>
            <person name="Gunde-Cimerman N."/>
        </authorList>
    </citation>
    <scope>NUCLEOTIDE SEQUENCE</scope>
    <source>
        <strain evidence="4">EXF-9911</strain>
    </source>
</reference>
<evidence type="ECO:0000313" key="4">
    <source>
        <dbReference type="EMBL" id="KAG9679562.1"/>
    </source>
</evidence>
<comment type="caution">
    <text evidence="4">The sequence shown here is derived from an EMBL/GenBank/DDBJ whole genome shotgun (WGS) entry which is preliminary data.</text>
</comment>
<proteinExistence type="predicted"/>
<dbReference type="PROSITE" id="PS51257">
    <property type="entry name" value="PROKAR_LIPOPROTEIN"/>
    <property type="match status" value="1"/>
</dbReference>
<name>A0A9P8E4I2_AURME</name>
<reference evidence="4" key="1">
    <citation type="journal article" date="2021" name="J Fungi (Basel)">
        <title>Virulence traits and population genomics of the black yeast Aureobasidium melanogenum.</title>
        <authorList>
            <person name="Cernosa A."/>
            <person name="Sun X."/>
            <person name="Gostincar C."/>
            <person name="Fang C."/>
            <person name="Gunde-Cimerman N."/>
            <person name="Song Z."/>
        </authorList>
    </citation>
    <scope>NUCLEOTIDE SEQUENCE</scope>
    <source>
        <strain evidence="4">EXF-9911</strain>
    </source>
</reference>
<accession>A0A9P8E4I2</accession>
<feature type="non-terminal residue" evidence="4">
    <location>
        <position position="214"/>
    </location>
</feature>
<keyword evidence="1 3" id="KW-0732">Signal</keyword>
<dbReference type="InterPro" id="IPR036378">
    <property type="entry name" value="FAS1_dom_sf"/>
</dbReference>
<feature type="signal peptide" evidence="3">
    <location>
        <begin position="1"/>
        <end position="22"/>
    </location>
</feature>
<evidence type="ECO:0000256" key="1">
    <source>
        <dbReference type="ARBA" id="ARBA00022729"/>
    </source>
</evidence>
<evidence type="ECO:0000313" key="5">
    <source>
        <dbReference type="Proteomes" id="UP000779574"/>
    </source>
</evidence>
<feature type="region of interest" description="Disordered" evidence="2">
    <location>
        <begin position="179"/>
        <end position="214"/>
    </location>
</feature>
<dbReference type="PANTHER" id="PTHR28156">
    <property type="entry name" value="FAS1 DOMAIN-CONTAINING PROTEIN YDR262W"/>
    <property type="match status" value="1"/>
</dbReference>
<dbReference type="InterPro" id="IPR040200">
    <property type="entry name" value="Mug57-like"/>
</dbReference>
<gene>
    <name evidence="4" type="ORF">KCU76_g15379</name>
</gene>
<dbReference type="PANTHER" id="PTHR28156:SF1">
    <property type="entry name" value="FAS1 DOMAIN-CONTAINING PROTEIN YDR262W"/>
    <property type="match status" value="1"/>
</dbReference>
<dbReference type="Gene3D" id="2.30.180.10">
    <property type="entry name" value="FAS1 domain"/>
    <property type="match status" value="1"/>
</dbReference>
<organism evidence="4 5">
    <name type="scientific">Aureobasidium melanogenum</name>
    <name type="common">Aureobasidium pullulans var. melanogenum</name>
    <dbReference type="NCBI Taxonomy" id="46634"/>
    <lineage>
        <taxon>Eukaryota</taxon>
        <taxon>Fungi</taxon>
        <taxon>Dikarya</taxon>
        <taxon>Ascomycota</taxon>
        <taxon>Pezizomycotina</taxon>
        <taxon>Dothideomycetes</taxon>
        <taxon>Dothideomycetidae</taxon>
        <taxon>Dothideales</taxon>
        <taxon>Saccotheciaceae</taxon>
        <taxon>Aureobasidium</taxon>
    </lineage>
</organism>
<dbReference type="AlphaFoldDB" id="A0A9P8E4I2"/>
<feature type="chain" id="PRO_5040371588" description="FAS1 domain-containing protein" evidence="3">
    <location>
        <begin position="23"/>
        <end position="214"/>
    </location>
</feature>
<dbReference type="Proteomes" id="UP000779574">
    <property type="component" value="Unassembled WGS sequence"/>
</dbReference>
<protein>
    <recommendedName>
        <fullName evidence="6">FAS1 domain-containing protein</fullName>
    </recommendedName>
</protein>
<dbReference type="EMBL" id="JAHFXF010001003">
    <property type="protein sequence ID" value="KAG9679562.1"/>
    <property type="molecule type" value="Genomic_DNA"/>
</dbReference>
<dbReference type="OrthoDB" id="5551751at2759"/>
<dbReference type="SUPFAM" id="SSF82153">
    <property type="entry name" value="FAS1 domain"/>
    <property type="match status" value="1"/>
</dbReference>
<evidence type="ECO:0008006" key="6">
    <source>
        <dbReference type="Google" id="ProtNLM"/>
    </source>
</evidence>
<feature type="compositionally biased region" description="Basic residues" evidence="2">
    <location>
        <begin position="203"/>
        <end position="214"/>
    </location>
</feature>
<sequence>MRARTTFTTSLVAACLITATSARLFSPNAPDTQAKIILPGTTHDVMAGSGAVTISDVLGRERNINIFAGFTRDIESVSRRLEAGSHNTTLLAPLNSAITKLPRKPWEDPQDYAALGQNAYDGQSGEDRAHRNLRRFVEAHVVPESPWAEGQKVQTLGGDTVWWEEKDGKKLASLTSPSVTYKLTNTPDPAWQHRGFKYPQQGRQRRSLGPRRRS</sequence>